<feature type="chain" id="PRO_5018158289" description="DUF92-domain-containing protein" evidence="7">
    <location>
        <begin position="18"/>
        <end position="392"/>
    </location>
</feature>
<feature type="transmembrane region" description="Helical" evidence="6">
    <location>
        <begin position="27"/>
        <end position="56"/>
    </location>
</feature>
<keyword evidence="7" id="KW-0732">Signal</keyword>
<keyword evidence="5 6" id="KW-0472">Membrane</keyword>
<dbReference type="STRING" id="1336337.A0A3N4J9W7"/>
<gene>
    <name evidence="8" type="ORF">L873DRAFT_1705148</name>
</gene>
<evidence type="ECO:0000256" key="6">
    <source>
        <dbReference type="SAM" id="Phobius"/>
    </source>
</evidence>
<keyword evidence="4 6" id="KW-1133">Transmembrane helix</keyword>
<proteinExistence type="inferred from homology"/>
<evidence type="ECO:0000256" key="3">
    <source>
        <dbReference type="ARBA" id="ARBA00022692"/>
    </source>
</evidence>
<accession>A0A3N4J9W7</accession>
<keyword evidence="3 6" id="KW-0812">Transmembrane</keyword>
<dbReference type="AlphaFoldDB" id="A0A3N4J9W7"/>
<feature type="signal peptide" evidence="7">
    <location>
        <begin position="1"/>
        <end position="17"/>
    </location>
</feature>
<dbReference type="PANTHER" id="PTHR13353">
    <property type="entry name" value="TRANSMEMBRANE PROTEIN 19"/>
    <property type="match status" value="1"/>
</dbReference>
<evidence type="ECO:0000256" key="2">
    <source>
        <dbReference type="ARBA" id="ARBA00009012"/>
    </source>
</evidence>
<evidence type="ECO:0000313" key="8">
    <source>
        <dbReference type="EMBL" id="RPA93441.1"/>
    </source>
</evidence>
<dbReference type="InterPro" id="IPR002794">
    <property type="entry name" value="DUF92_TMEM19"/>
</dbReference>
<dbReference type="EMBL" id="ML120452">
    <property type="protein sequence ID" value="RPA93441.1"/>
    <property type="molecule type" value="Genomic_DNA"/>
</dbReference>
<sequence length="392" mass="40814">MNLIFASLATTLLVVRALSRKSLTPTGIVFAVLTAIIHALHPWNLPFVLLISFYALGTTATKVKHEVKAKLTISSSGAPGGESARNHIQVLANSIVASILILAHCYQLRVISSEGLTRREDACFRGDILSIGIIAYDHRNYAATLSDTLSSELGILSKTPPVLITTLRKTPPGTNGGVTLFGVLAGGAGSAIIGLISVILLPYCPLSTDGYGIHLPKGEAHVSFGNSGNHGPTWGIKEKALFVAFVTVIGISGSLLDSLLGALFQKSIIDIRTQKIVEGPNGATALVEPSSTHLSACARIHSHLGQAPQSAAAAVPASAIASESARHRNAVAAEKDDALEHGQEHKPSRAVIVGSRWGVLDNNQVNLAMAALTSAGAMIAWRTAGLAGCDSC</sequence>
<dbReference type="OrthoDB" id="30881at2759"/>
<name>A0A3N4J9W7_9PEZI</name>
<feature type="transmembrane region" description="Helical" evidence="6">
    <location>
        <begin position="240"/>
        <end position="264"/>
    </location>
</feature>
<evidence type="ECO:0000256" key="5">
    <source>
        <dbReference type="ARBA" id="ARBA00023136"/>
    </source>
</evidence>
<reference evidence="8 9" key="1">
    <citation type="journal article" date="2018" name="Nat. Ecol. Evol.">
        <title>Pezizomycetes genomes reveal the molecular basis of ectomycorrhizal truffle lifestyle.</title>
        <authorList>
            <person name="Murat C."/>
            <person name="Payen T."/>
            <person name="Noel B."/>
            <person name="Kuo A."/>
            <person name="Morin E."/>
            <person name="Chen J."/>
            <person name="Kohler A."/>
            <person name="Krizsan K."/>
            <person name="Balestrini R."/>
            <person name="Da Silva C."/>
            <person name="Montanini B."/>
            <person name="Hainaut M."/>
            <person name="Levati E."/>
            <person name="Barry K.W."/>
            <person name="Belfiori B."/>
            <person name="Cichocki N."/>
            <person name="Clum A."/>
            <person name="Dockter R.B."/>
            <person name="Fauchery L."/>
            <person name="Guy J."/>
            <person name="Iotti M."/>
            <person name="Le Tacon F."/>
            <person name="Lindquist E.A."/>
            <person name="Lipzen A."/>
            <person name="Malagnac F."/>
            <person name="Mello A."/>
            <person name="Molinier V."/>
            <person name="Miyauchi S."/>
            <person name="Poulain J."/>
            <person name="Riccioni C."/>
            <person name="Rubini A."/>
            <person name="Sitrit Y."/>
            <person name="Splivallo R."/>
            <person name="Traeger S."/>
            <person name="Wang M."/>
            <person name="Zifcakova L."/>
            <person name="Wipf D."/>
            <person name="Zambonelli A."/>
            <person name="Paolocci F."/>
            <person name="Nowrousian M."/>
            <person name="Ottonello S."/>
            <person name="Baldrian P."/>
            <person name="Spatafora J.W."/>
            <person name="Henrissat B."/>
            <person name="Nagy L.G."/>
            <person name="Aury J.M."/>
            <person name="Wincker P."/>
            <person name="Grigoriev I.V."/>
            <person name="Bonfante P."/>
            <person name="Martin F.M."/>
        </authorList>
    </citation>
    <scope>NUCLEOTIDE SEQUENCE [LARGE SCALE GENOMIC DNA]</scope>
    <source>
        <strain evidence="8 9">120613-1</strain>
    </source>
</reference>
<protein>
    <recommendedName>
        <fullName evidence="10">DUF92-domain-containing protein</fullName>
    </recommendedName>
</protein>
<dbReference type="Proteomes" id="UP000276215">
    <property type="component" value="Unassembled WGS sequence"/>
</dbReference>
<keyword evidence="9" id="KW-1185">Reference proteome</keyword>
<organism evidence="8 9">
    <name type="scientific">Choiromyces venosus 120613-1</name>
    <dbReference type="NCBI Taxonomy" id="1336337"/>
    <lineage>
        <taxon>Eukaryota</taxon>
        <taxon>Fungi</taxon>
        <taxon>Dikarya</taxon>
        <taxon>Ascomycota</taxon>
        <taxon>Pezizomycotina</taxon>
        <taxon>Pezizomycetes</taxon>
        <taxon>Pezizales</taxon>
        <taxon>Tuberaceae</taxon>
        <taxon>Choiromyces</taxon>
    </lineage>
</organism>
<comment type="similarity">
    <text evidence="2">Belongs to the TMEM19 family.</text>
</comment>
<dbReference type="Pfam" id="PF01940">
    <property type="entry name" value="DUF92"/>
    <property type="match status" value="1"/>
</dbReference>
<evidence type="ECO:0000256" key="7">
    <source>
        <dbReference type="SAM" id="SignalP"/>
    </source>
</evidence>
<evidence type="ECO:0008006" key="10">
    <source>
        <dbReference type="Google" id="ProtNLM"/>
    </source>
</evidence>
<evidence type="ECO:0000313" key="9">
    <source>
        <dbReference type="Proteomes" id="UP000276215"/>
    </source>
</evidence>
<comment type="subcellular location">
    <subcellularLocation>
        <location evidence="1">Membrane</location>
        <topology evidence="1">Multi-pass membrane protein</topology>
    </subcellularLocation>
</comment>
<evidence type="ECO:0000256" key="1">
    <source>
        <dbReference type="ARBA" id="ARBA00004141"/>
    </source>
</evidence>
<dbReference type="PANTHER" id="PTHR13353:SF5">
    <property type="entry name" value="TRANSMEMBRANE PROTEIN 19"/>
    <property type="match status" value="1"/>
</dbReference>
<feature type="transmembrane region" description="Helical" evidence="6">
    <location>
        <begin position="178"/>
        <end position="201"/>
    </location>
</feature>
<dbReference type="GO" id="GO:0016020">
    <property type="term" value="C:membrane"/>
    <property type="evidence" value="ECO:0007669"/>
    <property type="project" value="UniProtKB-SubCell"/>
</dbReference>
<evidence type="ECO:0000256" key="4">
    <source>
        <dbReference type="ARBA" id="ARBA00022989"/>
    </source>
</evidence>